<reference evidence="2" key="2">
    <citation type="submission" date="2019-03" db="EMBL/GenBank/DDBJ databases">
        <authorList>
            <person name="Yan Y.-Q."/>
            <person name="Du Z.-J."/>
        </authorList>
    </citation>
    <scope>NUCLEOTIDE SEQUENCE</scope>
    <source>
        <strain evidence="2">PP-F2FG21</strain>
    </source>
</reference>
<dbReference type="AlphaFoldDB" id="A0A4Y8AA34"/>
<evidence type="ECO:0000313" key="4">
    <source>
        <dbReference type="Proteomes" id="UP000583101"/>
    </source>
</evidence>
<dbReference type="Proteomes" id="UP000583101">
    <property type="component" value="Unassembled WGS sequence"/>
</dbReference>
<name>A0A4Y8AA34_9SPHI</name>
<reference evidence="2 3" key="1">
    <citation type="journal article" date="2016" name="Int. J. Syst. Evol. Microbiol.">
        <title>Proposal of Mucilaginibacter phyllosphaerae sp. nov. isolated from the phyllosphere of Galium album.</title>
        <authorList>
            <person name="Aydogan E.L."/>
            <person name="Busse H.J."/>
            <person name="Moser G."/>
            <person name="Muller C."/>
            <person name="Kampfer P."/>
            <person name="Glaeser S.P."/>
        </authorList>
    </citation>
    <scope>NUCLEOTIDE SEQUENCE [LARGE SCALE GENOMIC DNA]</scope>
    <source>
        <strain evidence="2 3">PP-F2FG21</strain>
    </source>
</reference>
<comment type="caution">
    <text evidence="2">The sequence shown here is derived from an EMBL/GenBank/DDBJ whole genome shotgun (WGS) entry which is preliminary data.</text>
</comment>
<protein>
    <submittedName>
        <fullName evidence="2">Uncharacterized protein</fullName>
    </submittedName>
</protein>
<evidence type="ECO:0000313" key="3">
    <source>
        <dbReference type="Proteomes" id="UP000297248"/>
    </source>
</evidence>
<reference evidence="1 4" key="3">
    <citation type="submission" date="2020-08" db="EMBL/GenBank/DDBJ databases">
        <title>Genomic Encyclopedia of Type Strains, Phase IV (KMG-IV): sequencing the most valuable type-strain genomes for metagenomic binning, comparative biology and taxonomic classification.</title>
        <authorList>
            <person name="Goeker M."/>
        </authorList>
    </citation>
    <scope>NUCLEOTIDE SEQUENCE [LARGE SCALE GENOMIC DNA]</scope>
    <source>
        <strain evidence="1 4">DSM 100995</strain>
    </source>
</reference>
<sequence>MGFNQQQNFKKNMQQKITIIKTDEQGGLEFLSLDLLMDEVSFRELVEMRFNGSKEIKAQGSDYLTYSIEGKSLVWNPHSLKIRGFNPYIIINDIRALDDPSASGATTNEEDAKKELELYGIETIYIDKTDLSEIIEDFKE</sequence>
<dbReference type="Proteomes" id="UP000297248">
    <property type="component" value="Unassembled WGS sequence"/>
</dbReference>
<keyword evidence="4" id="KW-1185">Reference proteome</keyword>
<dbReference type="RefSeq" id="WP_134337360.1">
    <property type="nucleotide sequence ID" value="NZ_BMCZ01000005.1"/>
</dbReference>
<evidence type="ECO:0000313" key="1">
    <source>
        <dbReference type="EMBL" id="MBB3969914.1"/>
    </source>
</evidence>
<evidence type="ECO:0000313" key="2">
    <source>
        <dbReference type="EMBL" id="TEW65288.1"/>
    </source>
</evidence>
<proteinExistence type="predicted"/>
<dbReference type="EMBL" id="JACIEG010000004">
    <property type="protein sequence ID" value="MBB3969914.1"/>
    <property type="molecule type" value="Genomic_DNA"/>
</dbReference>
<organism evidence="2 3">
    <name type="scientific">Mucilaginibacter phyllosphaerae</name>
    <dbReference type="NCBI Taxonomy" id="1812349"/>
    <lineage>
        <taxon>Bacteria</taxon>
        <taxon>Pseudomonadati</taxon>
        <taxon>Bacteroidota</taxon>
        <taxon>Sphingobacteriia</taxon>
        <taxon>Sphingobacteriales</taxon>
        <taxon>Sphingobacteriaceae</taxon>
        <taxon>Mucilaginibacter</taxon>
    </lineage>
</organism>
<accession>A0A4Y8AA34</accession>
<gene>
    <name evidence="2" type="ORF">E2R65_15360</name>
    <name evidence="1" type="ORF">GGR35_002527</name>
</gene>
<dbReference type="EMBL" id="SNQG01000005">
    <property type="protein sequence ID" value="TEW65288.1"/>
    <property type="molecule type" value="Genomic_DNA"/>
</dbReference>